<evidence type="ECO:0000256" key="4">
    <source>
        <dbReference type="PROSITE-ProRule" id="PRU00221"/>
    </source>
</evidence>
<dbReference type="SUPFAM" id="SSF50978">
    <property type="entry name" value="WD40 repeat-like"/>
    <property type="match status" value="1"/>
</dbReference>
<dbReference type="PANTHER" id="PTHR14588">
    <property type="entry name" value="DDB1- AND CUL4-ASSOCIATED FACTOR 10"/>
    <property type="match status" value="1"/>
</dbReference>
<proteinExistence type="inferred from homology"/>
<dbReference type="WBParaSite" id="nRc.2.0.1.t45123-RA">
    <property type="protein sequence ID" value="nRc.2.0.1.t45123-RA"/>
    <property type="gene ID" value="nRc.2.0.1.g45123"/>
</dbReference>
<name>A0A915L228_ROMCU</name>
<evidence type="ECO:0000256" key="3">
    <source>
        <dbReference type="ARBA" id="ARBA00022737"/>
    </source>
</evidence>
<dbReference type="PANTHER" id="PTHR14588:SF2">
    <property type="entry name" value="DDB1- AND CUL4-ASSOCIATED FACTOR 10"/>
    <property type="match status" value="1"/>
</dbReference>
<sequence length="464" mass="51909">MYSSEACIYLQGPEKPTNSARRNCSAAASGGSYLRNRELGYFSRKNYRRQAVYSTLYSYMRPRSHMISDDNGGSVFGLDFSVDGKILAAAMERRNISLFDPLNHGRITSISEAHHDCINTIKFLDTRLFASGSDDKLVKLWDIRFPTSAVRTFGGHTNWVKNVDYDQKNGFLLSSGFDGHVYAWDINHYNDQENGHQDVFFTPGLLRSVLSPDGSKLIMSTQWGYILVVHDFDLKTCGEDLKDFKPNLYWLMIKSGSKFMNSDGRLHYFESKKNKAELILDFPDQNDPDNITSLAVHPHSWCVLSRNTNHDEKSDWTCVHDIQLPAIVFDDEGLNDELGTKNAKVTNENSSDESHNSNTTTPISSGRSIIAIEMQASTIVSNAIESVSFGEQAFCIILRSCSCEMISGWKVGIAIGVTTSFTGDRTTTYDTGDINAHTSSEESSYSSSSIEERVHSVQDSDNEL</sequence>
<keyword evidence="3" id="KW-0677">Repeat</keyword>
<keyword evidence="6" id="KW-1185">Reference proteome</keyword>
<comment type="similarity">
    <text evidence="1">Belongs to the WD repeat DCAF10 family.</text>
</comment>
<evidence type="ECO:0000256" key="5">
    <source>
        <dbReference type="SAM" id="MobiDB-lite"/>
    </source>
</evidence>
<dbReference type="PROSITE" id="PS50082">
    <property type="entry name" value="WD_REPEATS_2"/>
    <property type="match status" value="2"/>
</dbReference>
<evidence type="ECO:0000256" key="2">
    <source>
        <dbReference type="ARBA" id="ARBA00022574"/>
    </source>
</evidence>
<feature type="repeat" description="WD" evidence="4">
    <location>
        <begin position="153"/>
        <end position="187"/>
    </location>
</feature>
<dbReference type="PROSITE" id="PS50294">
    <property type="entry name" value="WD_REPEATS_REGION"/>
    <property type="match status" value="2"/>
</dbReference>
<dbReference type="InterPro" id="IPR001680">
    <property type="entry name" value="WD40_rpt"/>
</dbReference>
<protein>
    <submittedName>
        <fullName evidence="7">Uncharacterized protein</fullName>
    </submittedName>
</protein>
<evidence type="ECO:0000313" key="7">
    <source>
        <dbReference type="WBParaSite" id="nRc.2.0.1.t45123-RA"/>
    </source>
</evidence>
<evidence type="ECO:0000256" key="1">
    <source>
        <dbReference type="ARBA" id="ARBA00005903"/>
    </source>
</evidence>
<dbReference type="Pfam" id="PF00400">
    <property type="entry name" value="WD40"/>
    <property type="match status" value="2"/>
</dbReference>
<dbReference type="InterPro" id="IPR019775">
    <property type="entry name" value="WD40_repeat_CS"/>
</dbReference>
<organism evidence="6 7">
    <name type="scientific">Romanomermis culicivorax</name>
    <name type="common">Nematode worm</name>
    <dbReference type="NCBI Taxonomy" id="13658"/>
    <lineage>
        <taxon>Eukaryota</taxon>
        <taxon>Metazoa</taxon>
        <taxon>Ecdysozoa</taxon>
        <taxon>Nematoda</taxon>
        <taxon>Enoplea</taxon>
        <taxon>Dorylaimia</taxon>
        <taxon>Mermithida</taxon>
        <taxon>Mermithoidea</taxon>
        <taxon>Mermithidae</taxon>
        <taxon>Romanomermis</taxon>
    </lineage>
</organism>
<dbReference type="PROSITE" id="PS00678">
    <property type="entry name" value="WD_REPEATS_1"/>
    <property type="match status" value="1"/>
</dbReference>
<dbReference type="GO" id="GO:0080008">
    <property type="term" value="C:Cul4-RING E3 ubiquitin ligase complex"/>
    <property type="evidence" value="ECO:0007669"/>
    <property type="project" value="TreeGrafter"/>
</dbReference>
<dbReference type="AlphaFoldDB" id="A0A915L228"/>
<dbReference type="InterPro" id="IPR036322">
    <property type="entry name" value="WD40_repeat_dom_sf"/>
</dbReference>
<reference evidence="7" key="1">
    <citation type="submission" date="2022-11" db="UniProtKB">
        <authorList>
            <consortium name="WormBaseParasite"/>
        </authorList>
    </citation>
    <scope>IDENTIFICATION</scope>
</reference>
<dbReference type="InterPro" id="IPR039085">
    <property type="entry name" value="DCA10"/>
</dbReference>
<dbReference type="Proteomes" id="UP000887565">
    <property type="component" value="Unplaced"/>
</dbReference>
<feature type="repeat" description="WD" evidence="4">
    <location>
        <begin position="111"/>
        <end position="144"/>
    </location>
</feature>
<accession>A0A915L228</accession>
<dbReference type="InterPro" id="IPR015943">
    <property type="entry name" value="WD40/YVTN_repeat-like_dom_sf"/>
</dbReference>
<feature type="region of interest" description="Disordered" evidence="5">
    <location>
        <begin position="426"/>
        <end position="464"/>
    </location>
</feature>
<keyword evidence="2 4" id="KW-0853">WD repeat</keyword>
<dbReference type="SMART" id="SM00320">
    <property type="entry name" value="WD40"/>
    <property type="match status" value="3"/>
</dbReference>
<evidence type="ECO:0000313" key="6">
    <source>
        <dbReference type="Proteomes" id="UP000887565"/>
    </source>
</evidence>
<dbReference type="Gene3D" id="2.130.10.10">
    <property type="entry name" value="YVTN repeat-like/Quinoprotein amine dehydrogenase"/>
    <property type="match status" value="1"/>
</dbReference>